<name>A0A7G5E8Z8_9SPHI</name>
<dbReference type="Proteomes" id="UP000515450">
    <property type="component" value="Chromosome"/>
</dbReference>
<feature type="domain" description="Glycosyl transferase family 1" evidence="1">
    <location>
        <begin position="154"/>
        <end position="285"/>
    </location>
</feature>
<dbReference type="SUPFAM" id="SSF53756">
    <property type="entry name" value="UDP-Glycosyltransferase/glycogen phosphorylase"/>
    <property type="match status" value="1"/>
</dbReference>
<keyword evidence="2" id="KW-0808">Transferase</keyword>
<dbReference type="Pfam" id="PF00534">
    <property type="entry name" value="Glycos_transf_1"/>
    <property type="match status" value="1"/>
</dbReference>
<reference evidence="2 3" key="1">
    <citation type="journal article" date="2020" name="G3 (Bethesda)">
        <title>CeMbio - The Caenorhabditis elegans Microbiome Resource.</title>
        <authorList>
            <person name="Dirksen P."/>
            <person name="Assie A."/>
            <person name="Zimmermann J."/>
            <person name="Zhang F."/>
            <person name="Tietje A.M."/>
            <person name="Marsh S.A."/>
            <person name="Felix M.A."/>
            <person name="Shapira M."/>
            <person name="Kaleta C."/>
            <person name="Schulenburg H."/>
            <person name="Samuel B."/>
        </authorList>
    </citation>
    <scope>NUCLEOTIDE SEQUENCE [LARGE SCALE GENOMIC DNA]</scope>
    <source>
        <strain evidence="2 3">BIGb0170</strain>
    </source>
</reference>
<proteinExistence type="predicted"/>
<dbReference type="GO" id="GO:0016757">
    <property type="term" value="F:glycosyltransferase activity"/>
    <property type="evidence" value="ECO:0007669"/>
    <property type="project" value="InterPro"/>
</dbReference>
<evidence type="ECO:0000259" key="1">
    <source>
        <dbReference type="Pfam" id="PF00534"/>
    </source>
</evidence>
<sequence length="431" mass="49794">MSEVKGINILGYIHKQFGLGEAVRSNIRSIKSANIPYVINDVKFEISPDIKEERNNSIEIIDENPYSVNLIQINFDNFSKVISSNNKSYLKGKYNIGFWAWELDYFPTDFQDYIEILDEIWVPSNFCQNAIAQVSNKPVLRFMHSIKIPTTQLSREALNLPKEKFIFLSMFDYHSILERKNPYSTISAFEKAFGENNTQAVLIIKTSVGDNFKELKDKLKNRIKTNSAIILIEEILPRESLDALINNCDVFVSLHRSEGFGLTLAEAMSLGKPVIATAYSGNLDFMNFENSCLVPYQLISTEKNYVYTGDVETYWADPDVEYASKLMLKLFKERDFRTCVGEKAKNEVKNLLDPENIGLDIKNRLDYIYQFCVPKIKMDINQVVFNLQQENTILTSKLAALKRTKVVKWKLRLKNFTNKVFGKNKTYIWEE</sequence>
<dbReference type="AlphaFoldDB" id="A0A7G5E8Z8"/>
<accession>A0A7G5E8Z8</accession>
<evidence type="ECO:0000313" key="3">
    <source>
        <dbReference type="Proteomes" id="UP000515450"/>
    </source>
</evidence>
<dbReference type="PANTHER" id="PTHR46656:SF3">
    <property type="entry name" value="PUTATIVE-RELATED"/>
    <property type="match status" value="1"/>
</dbReference>
<organism evidence="2 3">
    <name type="scientific">Sphingobacterium paramultivorum</name>
    <dbReference type="NCBI Taxonomy" id="2886510"/>
    <lineage>
        <taxon>Bacteria</taxon>
        <taxon>Pseudomonadati</taxon>
        <taxon>Bacteroidota</taxon>
        <taxon>Sphingobacteriia</taxon>
        <taxon>Sphingobacteriales</taxon>
        <taxon>Sphingobacteriaceae</taxon>
        <taxon>Sphingobacterium</taxon>
    </lineage>
</organism>
<evidence type="ECO:0000313" key="2">
    <source>
        <dbReference type="EMBL" id="QMV70473.1"/>
    </source>
</evidence>
<dbReference type="CDD" id="cd01635">
    <property type="entry name" value="Glycosyltransferase_GTB-type"/>
    <property type="match status" value="1"/>
</dbReference>
<dbReference type="RefSeq" id="WP_182330741.1">
    <property type="nucleotide sequence ID" value="NZ_CP058555.1"/>
</dbReference>
<dbReference type="EMBL" id="CP058555">
    <property type="protein sequence ID" value="QMV70473.1"/>
    <property type="molecule type" value="Genomic_DNA"/>
</dbReference>
<dbReference type="PANTHER" id="PTHR46656">
    <property type="entry name" value="PUTATIVE-RELATED"/>
    <property type="match status" value="1"/>
</dbReference>
<dbReference type="InterPro" id="IPR001296">
    <property type="entry name" value="Glyco_trans_1"/>
</dbReference>
<gene>
    <name evidence="2" type="ORF">HS960_23690</name>
</gene>
<protein>
    <submittedName>
        <fullName evidence="2">Glycosyltransferase</fullName>
    </submittedName>
</protein>
<dbReference type="Gene3D" id="3.40.50.2000">
    <property type="entry name" value="Glycogen Phosphorylase B"/>
    <property type="match status" value="1"/>
</dbReference>
<keyword evidence="3" id="KW-1185">Reference proteome</keyword>